<accession>A0A2G2XTL5</accession>
<dbReference type="Proteomes" id="UP000222542">
    <property type="component" value="Unassembled WGS sequence"/>
</dbReference>
<feature type="domain" description="Exosome RNA helicase MTR4-like beta-barrel" evidence="1">
    <location>
        <begin position="7"/>
        <end position="208"/>
    </location>
</feature>
<comment type="caution">
    <text evidence="2">The sequence shown here is derived from an EMBL/GenBank/DDBJ whole genome shotgun (WGS) entry which is preliminary data.</text>
</comment>
<dbReference type="EMBL" id="AYRZ02000813">
    <property type="protein sequence ID" value="PHT60825.1"/>
    <property type="molecule type" value="Genomic_DNA"/>
</dbReference>
<reference evidence="2 3" key="2">
    <citation type="journal article" date="2017" name="Genome Biol.">
        <title>New reference genome sequences of hot pepper reveal the massive evolution of plant disease-resistance genes by retroduplication.</title>
        <authorList>
            <person name="Kim S."/>
            <person name="Park J."/>
            <person name="Yeom S.I."/>
            <person name="Kim Y.M."/>
            <person name="Seo E."/>
            <person name="Kim K.T."/>
            <person name="Kim M.S."/>
            <person name="Lee J.M."/>
            <person name="Cheong K."/>
            <person name="Shin H.S."/>
            <person name="Kim S.B."/>
            <person name="Han K."/>
            <person name="Lee J."/>
            <person name="Park M."/>
            <person name="Lee H.A."/>
            <person name="Lee H.Y."/>
            <person name="Lee Y."/>
            <person name="Oh S."/>
            <person name="Lee J.H."/>
            <person name="Choi E."/>
            <person name="Choi E."/>
            <person name="Lee S.E."/>
            <person name="Jeon J."/>
            <person name="Kim H."/>
            <person name="Choi G."/>
            <person name="Song H."/>
            <person name="Lee J."/>
            <person name="Lee S.C."/>
            <person name="Kwon J.K."/>
            <person name="Lee H.Y."/>
            <person name="Koo N."/>
            <person name="Hong Y."/>
            <person name="Kim R.W."/>
            <person name="Kang W.H."/>
            <person name="Huh J.H."/>
            <person name="Kang B.C."/>
            <person name="Yang T.J."/>
            <person name="Lee Y.H."/>
            <person name="Bennetzen J.L."/>
            <person name="Choi D."/>
        </authorList>
    </citation>
    <scope>NUCLEOTIDE SEQUENCE [LARGE SCALE GENOMIC DNA]</scope>
    <source>
        <strain evidence="3">cv. CM334</strain>
    </source>
</reference>
<organism evidence="2 3">
    <name type="scientific">Capsicum annuum</name>
    <name type="common">Capsicum pepper</name>
    <dbReference type="NCBI Taxonomy" id="4072"/>
    <lineage>
        <taxon>Eukaryota</taxon>
        <taxon>Viridiplantae</taxon>
        <taxon>Streptophyta</taxon>
        <taxon>Embryophyta</taxon>
        <taxon>Tracheophyta</taxon>
        <taxon>Spermatophyta</taxon>
        <taxon>Magnoliopsida</taxon>
        <taxon>eudicotyledons</taxon>
        <taxon>Gunneridae</taxon>
        <taxon>Pentapetalae</taxon>
        <taxon>asterids</taxon>
        <taxon>lamiids</taxon>
        <taxon>Solanales</taxon>
        <taxon>Solanaceae</taxon>
        <taxon>Solanoideae</taxon>
        <taxon>Capsiceae</taxon>
        <taxon>Capsicum</taxon>
    </lineage>
</organism>
<keyword evidence="3" id="KW-1185">Reference proteome</keyword>
<gene>
    <name evidence="2" type="ORF">T459_35323</name>
</gene>
<evidence type="ECO:0000313" key="2">
    <source>
        <dbReference type="EMBL" id="PHT60825.1"/>
    </source>
</evidence>
<dbReference type="Pfam" id="PF13234">
    <property type="entry name" value="MTR4_beta-barrel"/>
    <property type="match status" value="1"/>
</dbReference>
<dbReference type="Gramene" id="PHT60825">
    <property type="protein sequence ID" value="PHT60825"/>
    <property type="gene ID" value="T459_35323"/>
</dbReference>
<dbReference type="InterPro" id="IPR025696">
    <property type="entry name" value="Beta-barrel_MTR4"/>
</dbReference>
<dbReference type="STRING" id="4072.A0A2G2XTL5"/>
<reference evidence="2 3" key="1">
    <citation type="journal article" date="2014" name="Nat. Genet.">
        <title>Genome sequence of the hot pepper provides insights into the evolution of pungency in Capsicum species.</title>
        <authorList>
            <person name="Kim S."/>
            <person name="Park M."/>
            <person name="Yeom S.I."/>
            <person name="Kim Y.M."/>
            <person name="Lee J.M."/>
            <person name="Lee H.A."/>
            <person name="Seo E."/>
            <person name="Choi J."/>
            <person name="Cheong K."/>
            <person name="Kim K.T."/>
            <person name="Jung K."/>
            <person name="Lee G.W."/>
            <person name="Oh S.K."/>
            <person name="Bae C."/>
            <person name="Kim S.B."/>
            <person name="Lee H.Y."/>
            <person name="Kim S.Y."/>
            <person name="Kim M.S."/>
            <person name="Kang B.C."/>
            <person name="Jo Y.D."/>
            <person name="Yang H.B."/>
            <person name="Jeong H.J."/>
            <person name="Kang W.H."/>
            <person name="Kwon J.K."/>
            <person name="Shin C."/>
            <person name="Lim J.Y."/>
            <person name="Park J.H."/>
            <person name="Huh J.H."/>
            <person name="Kim J.S."/>
            <person name="Kim B.D."/>
            <person name="Cohen O."/>
            <person name="Paran I."/>
            <person name="Suh M.C."/>
            <person name="Lee S.B."/>
            <person name="Kim Y.K."/>
            <person name="Shin Y."/>
            <person name="Noh S.J."/>
            <person name="Park J."/>
            <person name="Seo Y.S."/>
            <person name="Kwon S.Y."/>
            <person name="Kim H.A."/>
            <person name="Park J.M."/>
            <person name="Kim H.J."/>
            <person name="Choi S.B."/>
            <person name="Bosland P.W."/>
            <person name="Reeves G."/>
            <person name="Jo S.H."/>
            <person name="Lee B.W."/>
            <person name="Cho H.T."/>
            <person name="Choi H.S."/>
            <person name="Lee M.S."/>
            <person name="Yu Y."/>
            <person name="Do Choi Y."/>
            <person name="Park B.S."/>
            <person name="van Deynze A."/>
            <person name="Ashrafi H."/>
            <person name="Hill T."/>
            <person name="Kim W.T."/>
            <person name="Pai H.S."/>
            <person name="Ahn H.K."/>
            <person name="Yeam I."/>
            <person name="Giovannoni J.J."/>
            <person name="Rose J.K."/>
            <person name="Sorensen I."/>
            <person name="Lee S.J."/>
            <person name="Kim R.W."/>
            <person name="Choi I.Y."/>
            <person name="Choi B.S."/>
            <person name="Lim J.S."/>
            <person name="Lee Y.H."/>
            <person name="Choi D."/>
        </authorList>
    </citation>
    <scope>NUCLEOTIDE SEQUENCE [LARGE SCALE GENOMIC DNA]</scope>
    <source>
        <strain evidence="3">cv. CM334</strain>
    </source>
</reference>
<dbReference type="AlphaFoldDB" id="A0A2G2XTL5"/>
<protein>
    <recommendedName>
        <fullName evidence="1">Exosome RNA helicase MTR4-like beta-barrel domain-containing protein</fullName>
    </recommendedName>
</protein>
<evidence type="ECO:0000313" key="3">
    <source>
        <dbReference type="Proteomes" id="UP000222542"/>
    </source>
</evidence>
<name>A0A2G2XTL5_CAPAN</name>
<sequence length="223" mass="24767">MQSPVPQQYLTTGRAVVVKSQSFVLIRCSSYKYHNSVCFYPSHEVTWGQDHLLGVVVKTPSSNNKQYIVLVLTPELPSTLETSSDASNRKDQKTAEFQILMPKSRRGYEDEYCSSVTSRKGSGVVNIKLPHRGNAAGMNYEVRGVDNKDFLSICVKKIKIDQVRLLEDVSSGAYSNAIQQLLGLKSEGNKYPPALDPVKVIGMEIEDKDNGVMIDDNSGKYNV</sequence>
<evidence type="ECO:0000259" key="1">
    <source>
        <dbReference type="Pfam" id="PF13234"/>
    </source>
</evidence>
<proteinExistence type="predicted"/>